<feature type="region of interest" description="Disordered" evidence="1">
    <location>
        <begin position="37"/>
        <end position="66"/>
    </location>
</feature>
<organism evidence="2">
    <name type="scientific">Sesamum angustifolium</name>
    <dbReference type="NCBI Taxonomy" id="2727405"/>
    <lineage>
        <taxon>Eukaryota</taxon>
        <taxon>Viridiplantae</taxon>
        <taxon>Streptophyta</taxon>
        <taxon>Embryophyta</taxon>
        <taxon>Tracheophyta</taxon>
        <taxon>Spermatophyta</taxon>
        <taxon>Magnoliopsida</taxon>
        <taxon>eudicotyledons</taxon>
        <taxon>Gunneridae</taxon>
        <taxon>Pentapetalae</taxon>
        <taxon>asterids</taxon>
        <taxon>lamiids</taxon>
        <taxon>Lamiales</taxon>
        <taxon>Pedaliaceae</taxon>
        <taxon>Sesamum</taxon>
    </lineage>
</organism>
<reference evidence="2" key="2">
    <citation type="journal article" date="2024" name="Plant">
        <title>Genomic evolution and insights into agronomic trait innovations of Sesamum species.</title>
        <authorList>
            <person name="Miao H."/>
            <person name="Wang L."/>
            <person name="Qu L."/>
            <person name="Liu H."/>
            <person name="Sun Y."/>
            <person name="Le M."/>
            <person name="Wang Q."/>
            <person name="Wei S."/>
            <person name="Zheng Y."/>
            <person name="Lin W."/>
            <person name="Duan Y."/>
            <person name="Cao H."/>
            <person name="Xiong S."/>
            <person name="Wang X."/>
            <person name="Wei L."/>
            <person name="Li C."/>
            <person name="Ma Q."/>
            <person name="Ju M."/>
            <person name="Zhao R."/>
            <person name="Li G."/>
            <person name="Mu C."/>
            <person name="Tian Q."/>
            <person name="Mei H."/>
            <person name="Zhang T."/>
            <person name="Gao T."/>
            <person name="Zhang H."/>
        </authorList>
    </citation>
    <scope>NUCLEOTIDE SEQUENCE</scope>
    <source>
        <strain evidence="2">G01</strain>
    </source>
</reference>
<accession>A0AAW2NWY5</accession>
<protein>
    <submittedName>
        <fullName evidence="2">Uncharacterized protein</fullName>
    </submittedName>
</protein>
<evidence type="ECO:0000256" key="1">
    <source>
        <dbReference type="SAM" id="MobiDB-lite"/>
    </source>
</evidence>
<sequence length="66" mass="7162">MAGRGGRSGCEPKAKLLGVSQKYSRGVILIEDNPKDVQEQKKRQMVDEDATSISVEAAAPQPYCEP</sequence>
<reference evidence="2" key="1">
    <citation type="submission" date="2020-06" db="EMBL/GenBank/DDBJ databases">
        <authorList>
            <person name="Li T."/>
            <person name="Hu X."/>
            <person name="Zhang T."/>
            <person name="Song X."/>
            <person name="Zhang H."/>
            <person name="Dai N."/>
            <person name="Sheng W."/>
            <person name="Hou X."/>
            <person name="Wei L."/>
        </authorList>
    </citation>
    <scope>NUCLEOTIDE SEQUENCE</scope>
    <source>
        <strain evidence="2">G01</strain>
        <tissue evidence="2">Leaf</tissue>
    </source>
</reference>
<feature type="compositionally biased region" description="Basic and acidic residues" evidence="1">
    <location>
        <begin position="37"/>
        <end position="46"/>
    </location>
</feature>
<name>A0AAW2NWY5_9LAMI</name>
<proteinExistence type="predicted"/>
<dbReference type="AlphaFoldDB" id="A0AAW2NWY5"/>
<gene>
    <name evidence="2" type="ORF">Sangu_1036000</name>
</gene>
<evidence type="ECO:0000313" key="2">
    <source>
        <dbReference type="EMBL" id="KAL0348082.1"/>
    </source>
</evidence>
<comment type="caution">
    <text evidence="2">The sequence shown here is derived from an EMBL/GenBank/DDBJ whole genome shotgun (WGS) entry which is preliminary data.</text>
</comment>
<dbReference type="EMBL" id="JACGWK010000006">
    <property type="protein sequence ID" value="KAL0348082.1"/>
    <property type="molecule type" value="Genomic_DNA"/>
</dbReference>